<evidence type="ECO:0000313" key="4">
    <source>
        <dbReference type="EnsemblPlants" id="cds.evm.model.03.1362"/>
    </source>
</evidence>
<keyword evidence="2" id="KW-0539">Nucleus</keyword>
<evidence type="ECO:0000313" key="5">
    <source>
        <dbReference type="Proteomes" id="UP000596661"/>
    </source>
</evidence>
<feature type="compositionally biased region" description="Polar residues" evidence="3">
    <location>
        <begin position="94"/>
        <end position="105"/>
    </location>
</feature>
<evidence type="ECO:0000256" key="1">
    <source>
        <dbReference type="ARBA" id="ARBA00004123"/>
    </source>
</evidence>
<dbReference type="Gramene" id="evm.model.03.1362">
    <property type="protein sequence ID" value="cds.evm.model.03.1362"/>
    <property type="gene ID" value="evm.TU.03.1362"/>
</dbReference>
<sequence length="194" mass="21212">MMASHFLEHSLPVGGGLALLAALSRDYGGGAILVDRFRYQTLNNGSFPSLNLTHKEAVNVLNGINVMYIDKSVRKSEHLKTEKELNENEVDAQQVGQPQKGSNPTLDRINLESWGGASKNPRKPEGNPIWVVLSSGNSSPPVSQLVGVEKKNGSEKGKRVKNNTVKVEEKLREVVHVRAKRGQATDSHSLAERV</sequence>
<protein>
    <submittedName>
        <fullName evidence="4">Uncharacterized protein</fullName>
    </submittedName>
</protein>
<feature type="region of interest" description="Disordered" evidence="3">
    <location>
        <begin position="84"/>
        <end position="125"/>
    </location>
</feature>
<dbReference type="EMBL" id="UZAU01000297">
    <property type="status" value="NOT_ANNOTATED_CDS"/>
    <property type="molecule type" value="Genomic_DNA"/>
</dbReference>
<dbReference type="Proteomes" id="UP000596661">
    <property type="component" value="Chromosome 3"/>
</dbReference>
<reference evidence="4" key="1">
    <citation type="submission" date="2018-11" db="EMBL/GenBank/DDBJ databases">
        <authorList>
            <person name="Grassa J C."/>
        </authorList>
    </citation>
    <scope>NUCLEOTIDE SEQUENCE [LARGE SCALE GENOMIC DNA]</scope>
</reference>
<feature type="region of interest" description="Disordered" evidence="3">
    <location>
        <begin position="141"/>
        <end position="163"/>
    </location>
</feature>
<organism evidence="4 5">
    <name type="scientific">Cannabis sativa</name>
    <name type="common">Hemp</name>
    <name type="synonym">Marijuana</name>
    <dbReference type="NCBI Taxonomy" id="3483"/>
    <lineage>
        <taxon>Eukaryota</taxon>
        <taxon>Viridiplantae</taxon>
        <taxon>Streptophyta</taxon>
        <taxon>Embryophyta</taxon>
        <taxon>Tracheophyta</taxon>
        <taxon>Spermatophyta</taxon>
        <taxon>Magnoliopsida</taxon>
        <taxon>eudicotyledons</taxon>
        <taxon>Gunneridae</taxon>
        <taxon>Pentapetalae</taxon>
        <taxon>rosids</taxon>
        <taxon>fabids</taxon>
        <taxon>Rosales</taxon>
        <taxon>Cannabaceae</taxon>
        <taxon>Cannabis</taxon>
    </lineage>
</organism>
<evidence type="ECO:0000256" key="2">
    <source>
        <dbReference type="ARBA" id="ARBA00023242"/>
    </source>
</evidence>
<dbReference type="PANTHER" id="PTHR12565">
    <property type="entry name" value="STEROL REGULATORY ELEMENT-BINDING PROTEIN"/>
    <property type="match status" value="1"/>
</dbReference>
<dbReference type="AlphaFoldDB" id="A0A803P4Z9"/>
<dbReference type="EnsemblPlants" id="evm.model.03.1362">
    <property type="protein sequence ID" value="cds.evm.model.03.1362"/>
    <property type="gene ID" value="evm.TU.03.1362"/>
</dbReference>
<comment type="subcellular location">
    <subcellularLocation>
        <location evidence="1">Nucleus</location>
    </subcellularLocation>
</comment>
<keyword evidence="5" id="KW-1185">Reference proteome</keyword>
<feature type="compositionally biased region" description="Basic and acidic residues" evidence="3">
    <location>
        <begin position="148"/>
        <end position="157"/>
    </location>
</feature>
<accession>A0A803P4Z9</accession>
<dbReference type="InterPro" id="IPR024097">
    <property type="entry name" value="bHLH_ZIP_TF"/>
</dbReference>
<proteinExistence type="predicted"/>
<reference evidence="4" key="2">
    <citation type="submission" date="2021-03" db="UniProtKB">
        <authorList>
            <consortium name="EnsemblPlants"/>
        </authorList>
    </citation>
    <scope>IDENTIFICATION</scope>
</reference>
<dbReference type="PANTHER" id="PTHR12565:SF367">
    <property type="entry name" value="TRANSCRIPTION FACTOR BHLH75"/>
    <property type="match status" value="1"/>
</dbReference>
<name>A0A803P4Z9_CANSA</name>
<dbReference type="GO" id="GO:0005634">
    <property type="term" value="C:nucleus"/>
    <property type="evidence" value="ECO:0007669"/>
    <property type="project" value="UniProtKB-SubCell"/>
</dbReference>
<dbReference type="GO" id="GO:0003700">
    <property type="term" value="F:DNA-binding transcription factor activity"/>
    <property type="evidence" value="ECO:0007669"/>
    <property type="project" value="TreeGrafter"/>
</dbReference>
<evidence type="ECO:0000256" key="3">
    <source>
        <dbReference type="SAM" id="MobiDB-lite"/>
    </source>
</evidence>